<sequence length="100" mass="11231">MAGTRRAAALCILLPLLVFSLANPSLVEASCVYRTPMMPFCHGWMCKTECWLEAKLFLASVKEHYCVKGGIKGYCCCLFCGKNLKEDEGQEEKKPQELIH</sequence>
<organism evidence="1">
    <name type="scientific">Brachypodium distachyon</name>
    <name type="common">Purple false brome</name>
    <name type="synonym">Trachynia distachya</name>
    <dbReference type="NCBI Taxonomy" id="15368"/>
    <lineage>
        <taxon>Eukaryota</taxon>
        <taxon>Viridiplantae</taxon>
        <taxon>Streptophyta</taxon>
        <taxon>Embryophyta</taxon>
        <taxon>Tracheophyta</taxon>
        <taxon>Spermatophyta</taxon>
        <taxon>Magnoliopsida</taxon>
        <taxon>Liliopsida</taxon>
        <taxon>Poales</taxon>
        <taxon>Poaceae</taxon>
        <taxon>BOP clade</taxon>
        <taxon>Pooideae</taxon>
        <taxon>Stipodae</taxon>
        <taxon>Brachypodieae</taxon>
        <taxon>Brachypodium</taxon>
    </lineage>
</organism>
<dbReference type="Proteomes" id="UP000008810">
    <property type="component" value="Chromosome 4"/>
</dbReference>
<gene>
    <name evidence="1" type="ORF">BRADI_4g10934v3</name>
</gene>
<evidence type="ECO:0000313" key="3">
    <source>
        <dbReference type="Proteomes" id="UP000008810"/>
    </source>
</evidence>
<name>A0A0Q3EI35_BRADI</name>
<reference evidence="1 2" key="1">
    <citation type="journal article" date="2010" name="Nature">
        <title>Genome sequencing and analysis of the model grass Brachypodium distachyon.</title>
        <authorList>
            <consortium name="International Brachypodium Initiative"/>
        </authorList>
    </citation>
    <scope>NUCLEOTIDE SEQUENCE [LARGE SCALE GENOMIC DNA]</scope>
    <source>
        <strain evidence="1 2">Bd21</strain>
    </source>
</reference>
<dbReference type="Gramene" id="KQJ87406">
    <property type="protein sequence ID" value="KQJ87406"/>
    <property type="gene ID" value="BRADI_4g10934v3"/>
</dbReference>
<dbReference type="EnsemblPlants" id="KQJ87406">
    <property type="protein sequence ID" value="KQJ87406"/>
    <property type="gene ID" value="BRADI_4g10934v3"/>
</dbReference>
<dbReference type="EMBL" id="CM000883">
    <property type="protein sequence ID" value="KQJ87406.1"/>
    <property type="molecule type" value="Genomic_DNA"/>
</dbReference>
<dbReference type="AlphaFoldDB" id="A0A0Q3EI35"/>
<evidence type="ECO:0000313" key="1">
    <source>
        <dbReference type="EMBL" id="KQJ87406.1"/>
    </source>
</evidence>
<proteinExistence type="predicted"/>
<evidence type="ECO:0000313" key="2">
    <source>
        <dbReference type="EnsemblPlants" id="KQJ87406"/>
    </source>
</evidence>
<reference evidence="2" key="3">
    <citation type="submission" date="2018-08" db="UniProtKB">
        <authorList>
            <consortium name="EnsemblPlants"/>
        </authorList>
    </citation>
    <scope>IDENTIFICATION</scope>
    <source>
        <strain evidence="2">cv. Bd21</strain>
    </source>
</reference>
<dbReference type="OrthoDB" id="667443at2759"/>
<accession>A0A0Q3EI35</accession>
<dbReference type="InParanoid" id="A0A0Q3EI35"/>
<protein>
    <submittedName>
        <fullName evidence="1 2">Uncharacterized protein</fullName>
    </submittedName>
</protein>
<reference evidence="1" key="2">
    <citation type="submission" date="2017-06" db="EMBL/GenBank/DDBJ databases">
        <title>WGS assembly of Brachypodium distachyon.</title>
        <authorList>
            <consortium name="The International Brachypodium Initiative"/>
            <person name="Lucas S."/>
            <person name="Harmon-Smith M."/>
            <person name="Lail K."/>
            <person name="Tice H."/>
            <person name="Grimwood J."/>
            <person name="Bruce D."/>
            <person name="Barry K."/>
            <person name="Shu S."/>
            <person name="Lindquist E."/>
            <person name="Wang M."/>
            <person name="Pitluck S."/>
            <person name="Vogel J.P."/>
            <person name="Garvin D.F."/>
            <person name="Mockler T.C."/>
            <person name="Schmutz J."/>
            <person name="Rokhsar D."/>
            <person name="Bevan M.W."/>
        </authorList>
    </citation>
    <scope>NUCLEOTIDE SEQUENCE</scope>
    <source>
        <strain evidence="1">Bd21</strain>
    </source>
</reference>
<keyword evidence="3" id="KW-1185">Reference proteome</keyword>